<accession>A0A1B4Q3N2</accession>
<evidence type="ECO:0000313" key="4">
    <source>
        <dbReference type="EMBL" id="AOK20783.1"/>
    </source>
</evidence>
<dbReference type="Gene3D" id="3.50.50.60">
    <property type="entry name" value="FAD/NAD(P)-binding domain"/>
    <property type="match status" value="1"/>
</dbReference>
<name>A0A1B4Q3N2_BURCE</name>
<proteinExistence type="predicted"/>
<dbReference type="SUPFAM" id="SSF51905">
    <property type="entry name" value="FAD/NAD(P)-binding domain"/>
    <property type="match status" value="1"/>
</dbReference>
<dbReference type="Proteomes" id="UP000094776">
    <property type="component" value="Chromosome 2"/>
</dbReference>
<dbReference type="Pfam" id="PF01494">
    <property type="entry name" value="FAD_binding_3"/>
    <property type="match status" value="1"/>
</dbReference>
<dbReference type="SUPFAM" id="SSF54373">
    <property type="entry name" value="FAD-linked reductases, C-terminal domain"/>
    <property type="match status" value="1"/>
</dbReference>
<feature type="domain" description="FAD-binding" evidence="3">
    <location>
        <begin position="91"/>
        <end position="153"/>
    </location>
</feature>
<dbReference type="PANTHER" id="PTHR13789">
    <property type="entry name" value="MONOOXYGENASE"/>
    <property type="match status" value="1"/>
</dbReference>
<dbReference type="GO" id="GO:0071949">
    <property type="term" value="F:FAD binding"/>
    <property type="evidence" value="ECO:0007669"/>
    <property type="project" value="InterPro"/>
</dbReference>
<dbReference type="InterPro" id="IPR002938">
    <property type="entry name" value="FAD-bd"/>
</dbReference>
<dbReference type="InterPro" id="IPR036188">
    <property type="entry name" value="FAD/NAD-bd_sf"/>
</dbReference>
<gene>
    <name evidence="4" type="ORF">WT26_34315</name>
</gene>
<dbReference type="PANTHER" id="PTHR13789:SF268">
    <property type="entry name" value="5-METHYLPHENAZINE-1-CARBOXYLATE 1-MONOOXYGENASE"/>
    <property type="match status" value="1"/>
</dbReference>
<protein>
    <recommendedName>
        <fullName evidence="3">FAD-binding domain-containing protein</fullName>
    </recommendedName>
</protein>
<dbReference type="EMBL" id="CP013444">
    <property type="protein sequence ID" value="AOK20783.1"/>
    <property type="molecule type" value="Genomic_DNA"/>
</dbReference>
<dbReference type="InterPro" id="IPR050493">
    <property type="entry name" value="FAD-dep_Monooxygenase_BioMet"/>
</dbReference>
<reference evidence="4 5" key="1">
    <citation type="submission" date="2015-12" db="EMBL/GenBank/DDBJ databases">
        <title>Diversity of Burkholderia near neighbor genomes.</title>
        <authorList>
            <person name="Sahl J."/>
            <person name="Wagner D."/>
            <person name="Keim P."/>
        </authorList>
    </citation>
    <scope>NUCLEOTIDE SEQUENCE [LARGE SCALE GENOMIC DNA]</scope>
    <source>
        <strain evidence="4 5">MSMB1184WGS</strain>
    </source>
</reference>
<dbReference type="AlphaFoldDB" id="A0A1B4Q3N2"/>
<evidence type="ECO:0000313" key="5">
    <source>
        <dbReference type="Proteomes" id="UP000094776"/>
    </source>
</evidence>
<evidence type="ECO:0000256" key="1">
    <source>
        <dbReference type="ARBA" id="ARBA00023002"/>
    </source>
</evidence>
<keyword evidence="1" id="KW-0560">Oxidoreductase</keyword>
<keyword evidence="2" id="KW-0503">Monooxygenase</keyword>
<evidence type="ECO:0000256" key="2">
    <source>
        <dbReference type="ARBA" id="ARBA00023033"/>
    </source>
</evidence>
<dbReference type="GO" id="GO:0004497">
    <property type="term" value="F:monooxygenase activity"/>
    <property type="evidence" value="ECO:0007669"/>
    <property type="project" value="UniProtKB-KW"/>
</dbReference>
<sequence length="219" mass="24228">MILAGSLDAGKLVIYPLDPTSGEDERLVNWVAEKRVANMSRQDWSAHGDATELAWVDREWGIPELDAPSLVHQTARILRYPMVDKDPLPFWSRGRITLLGDAAHPMYPFGSNGACQAILDANTLAECLAANGAIEQALLDYERQRLPATRDVVLLNRECAPDAILDVVEHRSGGLRFQEIDDVMTSDERMSLLSRYARVTGAIKDVLLDSVPAATVMSW</sequence>
<evidence type="ECO:0000259" key="3">
    <source>
        <dbReference type="Pfam" id="PF01494"/>
    </source>
</evidence>
<dbReference type="Gene3D" id="3.30.9.30">
    <property type="match status" value="1"/>
</dbReference>
<organism evidence="4 5">
    <name type="scientific">Burkholderia cepacia</name>
    <name type="common">Pseudomonas cepacia</name>
    <dbReference type="NCBI Taxonomy" id="292"/>
    <lineage>
        <taxon>Bacteria</taxon>
        <taxon>Pseudomonadati</taxon>
        <taxon>Pseudomonadota</taxon>
        <taxon>Betaproteobacteria</taxon>
        <taxon>Burkholderiales</taxon>
        <taxon>Burkholderiaceae</taxon>
        <taxon>Burkholderia</taxon>
        <taxon>Burkholderia cepacia complex</taxon>
    </lineage>
</organism>